<dbReference type="STRING" id="553218.CAMRE0001_2952"/>
<dbReference type="EMBL" id="ACFU01000012">
    <property type="protein sequence ID" value="EEF13870.1"/>
    <property type="molecule type" value="Genomic_DNA"/>
</dbReference>
<gene>
    <name evidence="1" type="ORF">CAMRE0001_2952</name>
</gene>
<dbReference type="Proteomes" id="UP000003082">
    <property type="component" value="Unassembled WGS sequence"/>
</dbReference>
<protein>
    <submittedName>
        <fullName evidence="1">Uncharacterized protein</fullName>
    </submittedName>
</protein>
<accession>B9D2A8</accession>
<evidence type="ECO:0000313" key="2">
    <source>
        <dbReference type="Proteomes" id="UP000003082"/>
    </source>
</evidence>
<organism evidence="1 2">
    <name type="scientific">Campylobacter rectus RM3267</name>
    <dbReference type="NCBI Taxonomy" id="553218"/>
    <lineage>
        <taxon>Bacteria</taxon>
        <taxon>Pseudomonadati</taxon>
        <taxon>Campylobacterota</taxon>
        <taxon>Epsilonproteobacteria</taxon>
        <taxon>Campylobacterales</taxon>
        <taxon>Campylobacteraceae</taxon>
        <taxon>Campylobacter</taxon>
    </lineage>
</organism>
<sequence>MQLATQPILFDLGRFAEKFKFGSDVGVLLNFAAYKFSGPTYAR</sequence>
<reference evidence="1 2" key="1">
    <citation type="submission" date="2008-08" db="EMBL/GenBank/DDBJ databases">
        <authorList>
            <person name="Madupu R."/>
            <person name="Durkin A.S."/>
            <person name="Torralba M."/>
            <person name="Methe B."/>
            <person name="Sutton G.G."/>
            <person name="Strausberg R.L."/>
            <person name="Nelson K.E."/>
        </authorList>
    </citation>
    <scope>NUCLEOTIDE SEQUENCE [LARGE SCALE GENOMIC DNA]</scope>
    <source>
        <strain evidence="1 2">RM3267</strain>
    </source>
</reference>
<name>B9D2A8_CAMRE</name>
<evidence type="ECO:0000313" key="1">
    <source>
        <dbReference type="EMBL" id="EEF13870.1"/>
    </source>
</evidence>
<proteinExistence type="predicted"/>
<keyword evidence="2" id="KW-1185">Reference proteome</keyword>
<comment type="caution">
    <text evidence="1">The sequence shown here is derived from an EMBL/GenBank/DDBJ whole genome shotgun (WGS) entry which is preliminary data.</text>
</comment>
<dbReference type="AlphaFoldDB" id="B9D2A8"/>